<accession>A0A1Z1FBX0</accession>
<name>A0A1Z1FBX0_9SPHN</name>
<feature type="domain" description="ABC transmembrane type-2" evidence="9">
    <location>
        <begin position="136"/>
        <end position="365"/>
    </location>
</feature>
<proteinExistence type="inferred from homology"/>
<evidence type="ECO:0000256" key="8">
    <source>
        <dbReference type="SAM" id="Phobius"/>
    </source>
</evidence>
<dbReference type="PANTHER" id="PTHR30294:SF44">
    <property type="entry name" value="MULTIDRUG ABC TRANSPORTER PERMEASE YBHR-RELATED"/>
    <property type="match status" value="1"/>
</dbReference>
<dbReference type="GO" id="GO:0140359">
    <property type="term" value="F:ABC-type transporter activity"/>
    <property type="evidence" value="ECO:0007669"/>
    <property type="project" value="InterPro"/>
</dbReference>
<evidence type="ECO:0000256" key="4">
    <source>
        <dbReference type="ARBA" id="ARBA00022475"/>
    </source>
</evidence>
<evidence type="ECO:0000313" key="10">
    <source>
        <dbReference type="EMBL" id="ARU16244.1"/>
    </source>
</evidence>
<dbReference type="PROSITE" id="PS51012">
    <property type="entry name" value="ABC_TM2"/>
    <property type="match status" value="1"/>
</dbReference>
<dbReference type="InterPro" id="IPR047817">
    <property type="entry name" value="ABC2_TM_bact-type"/>
</dbReference>
<dbReference type="PANTHER" id="PTHR30294">
    <property type="entry name" value="MEMBRANE COMPONENT OF ABC TRANSPORTER YHHJ-RELATED"/>
    <property type="match status" value="1"/>
</dbReference>
<dbReference type="STRING" id="450378.GCA_001661675_01725"/>
<feature type="transmembrane region" description="Helical" evidence="8">
    <location>
        <begin position="171"/>
        <end position="192"/>
    </location>
</feature>
<sequence>MNGALKAMIVKEFWALLRDPKARITLVLPPLLQLLIFSFAVTLEVENVAIGVLDRSNGTASTELIQRIAGARTFGEIRRLESADDLRRAIDRQEVLAAIVIEQDFDRQVARGEPATVGVVLDGRRSNAAQIVGGYLTRIAADAGPELRPSSTPPPQNAVAINWFNPNLEYIWFNMPSLLVVIVSVSGLSVTAQTVAREREMGTFDQLMVSPLTVPQILIGKMVPPFCVGLFNGTVFLVLAPLVFGVPFTGSLGWFYVGLSIYLVSLVGLGMFVSALSTTQQQAFLGSFVATIPVILLSGFASPLENMPDWLRAITFINPARYFMEISIGQFLKAMPVSDMLPLLWPLVLIAFVTISVSGWLFRARME</sequence>
<feature type="transmembrane region" description="Helical" evidence="8">
    <location>
        <begin position="254"/>
        <end position="276"/>
    </location>
</feature>
<dbReference type="Gene3D" id="3.40.1710.10">
    <property type="entry name" value="abc type-2 transporter like domain"/>
    <property type="match status" value="1"/>
</dbReference>
<keyword evidence="11" id="KW-1185">Reference proteome</keyword>
<dbReference type="Pfam" id="PF12698">
    <property type="entry name" value="ABC2_membrane_3"/>
    <property type="match status" value="1"/>
</dbReference>
<feature type="transmembrane region" description="Helical" evidence="8">
    <location>
        <begin position="343"/>
        <end position="362"/>
    </location>
</feature>
<protein>
    <recommendedName>
        <fullName evidence="9">ABC transmembrane type-2 domain-containing protein</fullName>
    </recommendedName>
</protein>
<organism evidence="10 11">
    <name type="scientific">Croceicoccus marinus</name>
    <dbReference type="NCBI Taxonomy" id="450378"/>
    <lineage>
        <taxon>Bacteria</taxon>
        <taxon>Pseudomonadati</taxon>
        <taxon>Pseudomonadota</taxon>
        <taxon>Alphaproteobacteria</taxon>
        <taxon>Sphingomonadales</taxon>
        <taxon>Erythrobacteraceae</taxon>
        <taxon>Croceicoccus</taxon>
    </lineage>
</organism>
<dbReference type="OrthoDB" id="9784671at2"/>
<evidence type="ECO:0000256" key="5">
    <source>
        <dbReference type="ARBA" id="ARBA00022692"/>
    </source>
</evidence>
<gene>
    <name evidence="10" type="ORF">A9D14_08605</name>
</gene>
<comment type="similarity">
    <text evidence="2">Belongs to the ABC-2 integral membrane protein family.</text>
</comment>
<dbReference type="Proteomes" id="UP000195807">
    <property type="component" value="Chromosome"/>
</dbReference>
<evidence type="ECO:0000313" key="11">
    <source>
        <dbReference type="Proteomes" id="UP000195807"/>
    </source>
</evidence>
<evidence type="ECO:0000259" key="9">
    <source>
        <dbReference type="PROSITE" id="PS51012"/>
    </source>
</evidence>
<evidence type="ECO:0000256" key="6">
    <source>
        <dbReference type="ARBA" id="ARBA00022989"/>
    </source>
</evidence>
<evidence type="ECO:0000256" key="2">
    <source>
        <dbReference type="ARBA" id="ARBA00007783"/>
    </source>
</evidence>
<dbReference type="EMBL" id="CP019602">
    <property type="protein sequence ID" value="ARU16244.1"/>
    <property type="molecule type" value="Genomic_DNA"/>
</dbReference>
<dbReference type="KEGG" id="cman:A9D14_08605"/>
<dbReference type="InterPro" id="IPR051449">
    <property type="entry name" value="ABC-2_transporter_component"/>
</dbReference>
<feature type="transmembrane region" description="Helical" evidence="8">
    <location>
        <begin position="226"/>
        <end position="248"/>
    </location>
</feature>
<comment type="subcellular location">
    <subcellularLocation>
        <location evidence="1">Cell membrane</location>
        <topology evidence="1">Multi-pass membrane protein</topology>
    </subcellularLocation>
</comment>
<evidence type="ECO:0000256" key="7">
    <source>
        <dbReference type="ARBA" id="ARBA00023136"/>
    </source>
</evidence>
<keyword evidence="4" id="KW-1003">Cell membrane</keyword>
<evidence type="ECO:0000256" key="3">
    <source>
        <dbReference type="ARBA" id="ARBA00022448"/>
    </source>
</evidence>
<dbReference type="RefSeq" id="WP_066845292.1">
    <property type="nucleotide sequence ID" value="NZ_CP019602.1"/>
</dbReference>
<dbReference type="InterPro" id="IPR013525">
    <property type="entry name" value="ABC2_TM"/>
</dbReference>
<keyword evidence="3" id="KW-0813">Transport</keyword>
<evidence type="ECO:0000256" key="1">
    <source>
        <dbReference type="ARBA" id="ARBA00004651"/>
    </source>
</evidence>
<dbReference type="AlphaFoldDB" id="A0A1Z1FBX0"/>
<keyword evidence="5 8" id="KW-0812">Transmembrane</keyword>
<reference evidence="10 11" key="1">
    <citation type="submission" date="2017-01" db="EMBL/GenBank/DDBJ databases">
        <title>Complete genome sequence of esterase-producing bacterium Croceicoccus marinus E4A9.</title>
        <authorList>
            <person name="Wu Y.-H."/>
            <person name="Cheng H."/>
            <person name="Xu L."/>
            <person name="Huo Y.-Y."/>
            <person name="Wang C.-S."/>
            <person name="Xu X.-W."/>
        </authorList>
    </citation>
    <scope>NUCLEOTIDE SEQUENCE [LARGE SCALE GENOMIC DNA]</scope>
    <source>
        <strain evidence="10 11">E4A9</strain>
    </source>
</reference>
<dbReference type="GO" id="GO:0005886">
    <property type="term" value="C:plasma membrane"/>
    <property type="evidence" value="ECO:0007669"/>
    <property type="project" value="UniProtKB-SubCell"/>
</dbReference>
<keyword evidence="6 8" id="KW-1133">Transmembrane helix</keyword>
<feature type="transmembrane region" description="Helical" evidence="8">
    <location>
        <begin position="283"/>
        <end position="301"/>
    </location>
</feature>
<keyword evidence="7 8" id="KW-0472">Membrane</keyword>